<feature type="region of interest" description="Disordered" evidence="1">
    <location>
        <begin position="10"/>
        <end position="52"/>
    </location>
</feature>
<evidence type="ECO:0000313" key="3">
    <source>
        <dbReference type="EMBL" id="KIY69805.1"/>
    </source>
</evidence>
<keyword evidence="4" id="KW-1185">Reference proteome</keyword>
<evidence type="ECO:0000313" key="4">
    <source>
        <dbReference type="Proteomes" id="UP000054007"/>
    </source>
</evidence>
<dbReference type="AlphaFoldDB" id="A0A0D7BHW6"/>
<sequence length="436" mass="47550">MIILDDVEAAQLKAPTTATPQPDHESDGGHVQRQAEPSTAPTTPTPPPHKIRLPRRRLRLIVAASLTLCALTWTIFHSVLSRHPLGRILFEEALGMRPPPPPPPEPLLIPYTLAACSRFATWLPADEDTSGPASWGPYQAATTSFTIPSMANIFAVSDGILNGVFTTQTSDTDDPSIRVDIVAQYYDKVAFESTHLCLIHDTKHDAAGVGLFAERLARGRVEPEHWNEKDDLLFRATLILPRTLSNHNLRTQLPKWHHNLDVLTPFNEVSLASRKGIIHATNLTTSVLDIETTDAIVSGAFSAHTASFRVTDSPLRADISMTGASGPTNLTIHAIRSRVESHIDLHSSLEASSISINSRHGSVNLTILNIDPHSTFDINVDPHKSVAHVSVPNNIRWNNVTVGYGEKWTVQLPAEGTSMIEEEGSIDTTLASGMPT</sequence>
<keyword evidence="2" id="KW-0812">Transmembrane</keyword>
<keyword evidence="2" id="KW-0472">Membrane</keyword>
<evidence type="ECO:0000256" key="2">
    <source>
        <dbReference type="SAM" id="Phobius"/>
    </source>
</evidence>
<dbReference type="Proteomes" id="UP000054007">
    <property type="component" value="Unassembled WGS sequence"/>
</dbReference>
<feature type="transmembrane region" description="Helical" evidence="2">
    <location>
        <begin position="60"/>
        <end position="80"/>
    </location>
</feature>
<protein>
    <submittedName>
        <fullName evidence="3">Uncharacterized protein</fullName>
    </submittedName>
</protein>
<gene>
    <name evidence="3" type="ORF">CYLTODRAFT_488636</name>
</gene>
<keyword evidence="2" id="KW-1133">Transmembrane helix</keyword>
<reference evidence="3 4" key="1">
    <citation type="journal article" date="2015" name="Fungal Genet. Biol.">
        <title>Evolution of novel wood decay mechanisms in Agaricales revealed by the genome sequences of Fistulina hepatica and Cylindrobasidium torrendii.</title>
        <authorList>
            <person name="Floudas D."/>
            <person name="Held B.W."/>
            <person name="Riley R."/>
            <person name="Nagy L.G."/>
            <person name="Koehler G."/>
            <person name="Ransdell A.S."/>
            <person name="Younus H."/>
            <person name="Chow J."/>
            <person name="Chiniquy J."/>
            <person name="Lipzen A."/>
            <person name="Tritt A."/>
            <person name="Sun H."/>
            <person name="Haridas S."/>
            <person name="LaButti K."/>
            <person name="Ohm R.A."/>
            <person name="Kues U."/>
            <person name="Blanchette R.A."/>
            <person name="Grigoriev I.V."/>
            <person name="Minto R.E."/>
            <person name="Hibbett D.S."/>
        </authorList>
    </citation>
    <scope>NUCLEOTIDE SEQUENCE [LARGE SCALE GENOMIC DNA]</scope>
    <source>
        <strain evidence="3 4">FP15055 ss-10</strain>
    </source>
</reference>
<accession>A0A0D7BHW6</accession>
<evidence type="ECO:0000256" key="1">
    <source>
        <dbReference type="SAM" id="MobiDB-lite"/>
    </source>
</evidence>
<dbReference type="EMBL" id="KN880478">
    <property type="protein sequence ID" value="KIY69805.1"/>
    <property type="molecule type" value="Genomic_DNA"/>
</dbReference>
<proteinExistence type="predicted"/>
<organism evidence="3 4">
    <name type="scientific">Cylindrobasidium torrendii FP15055 ss-10</name>
    <dbReference type="NCBI Taxonomy" id="1314674"/>
    <lineage>
        <taxon>Eukaryota</taxon>
        <taxon>Fungi</taxon>
        <taxon>Dikarya</taxon>
        <taxon>Basidiomycota</taxon>
        <taxon>Agaricomycotina</taxon>
        <taxon>Agaricomycetes</taxon>
        <taxon>Agaricomycetidae</taxon>
        <taxon>Agaricales</taxon>
        <taxon>Marasmiineae</taxon>
        <taxon>Physalacriaceae</taxon>
        <taxon>Cylindrobasidium</taxon>
    </lineage>
</organism>
<name>A0A0D7BHW6_9AGAR</name>
<dbReference type="STRING" id="1314674.A0A0D7BHW6"/>